<organism evidence="2 3">
    <name type="scientific">Collybia nuda</name>
    <dbReference type="NCBI Taxonomy" id="64659"/>
    <lineage>
        <taxon>Eukaryota</taxon>
        <taxon>Fungi</taxon>
        <taxon>Dikarya</taxon>
        <taxon>Basidiomycota</taxon>
        <taxon>Agaricomycotina</taxon>
        <taxon>Agaricomycetes</taxon>
        <taxon>Agaricomycetidae</taxon>
        <taxon>Agaricales</taxon>
        <taxon>Tricholomatineae</taxon>
        <taxon>Clitocybaceae</taxon>
        <taxon>Collybia</taxon>
    </lineage>
</organism>
<evidence type="ECO:0000313" key="3">
    <source>
        <dbReference type="Proteomes" id="UP000807353"/>
    </source>
</evidence>
<protein>
    <submittedName>
        <fullName evidence="2">Uncharacterized protein</fullName>
    </submittedName>
</protein>
<evidence type="ECO:0000313" key="2">
    <source>
        <dbReference type="EMBL" id="KAF9463469.1"/>
    </source>
</evidence>
<evidence type="ECO:0000256" key="1">
    <source>
        <dbReference type="SAM" id="MobiDB-lite"/>
    </source>
</evidence>
<feature type="compositionally biased region" description="Polar residues" evidence="1">
    <location>
        <begin position="40"/>
        <end position="53"/>
    </location>
</feature>
<dbReference type="EMBL" id="MU150262">
    <property type="protein sequence ID" value="KAF9463469.1"/>
    <property type="molecule type" value="Genomic_DNA"/>
</dbReference>
<name>A0A9P5Y778_9AGAR</name>
<feature type="region of interest" description="Disordered" evidence="1">
    <location>
        <begin position="40"/>
        <end position="65"/>
    </location>
</feature>
<accession>A0A9P5Y778</accession>
<reference evidence="2" key="1">
    <citation type="submission" date="2020-11" db="EMBL/GenBank/DDBJ databases">
        <authorList>
            <consortium name="DOE Joint Genome Institute"/>
            <person name="Ahrendt S."/>
            <person name="Riley R."/>
            <person name="Andreopoulos W."/>
            <person name="Labutti K."/>
            <person name="Pangilinan J."/>
            <person name="Ruiz-Duenas F.J."/>
            <person name="Barrasa J.M."/>
            <person name="Sanchez-Garcia M."/>
            <person name="Camarero S."/>
            <person name="Miyauchi S."/>
            <person name="Serrano A."/>
            <person name="Linde D."/>
            <person name="Babiker R."/>
            <person name="Drula E."/>
            <person name="Ayuso-Fernandez I."/>
            <person name="Pacheco R."/>
            <person name="Padilla G."/>
            <person name="Ferreira P."/>
            <person name="Barriuso J."/>
            <person name="Kellner H."/>
            <person name="Castanera R."/>
            <person name="Alfaro M."/>
            <person name="Ramirez L."/>
            <person name="Pisabarro A.G."/>
            <person name="Kuo A."/>
            <person name="Tritt A."/>
            <person name="Lipzen A."/>
            <person name="He G."/>
            <person name="Yan M."/>
            <person name="Ng V."/>
            <person name="Cullen D."/>
            <person name="Martin F."/>
            <person name="Rosso M.-N."/>
            <person name="Henrissat B."/>
            <person name="Hibbett D."/>
            <person name="Martinez A.T."/>
            <person name="Grigoriev I.V."/>
        </authorList>
    </citation>
    <scope>NUCLEOTIDE SEQUENCE</scope>
    <source>
        <strain evidence="2">CBS 247.69</strain>
    </source>
</reference>
<dbReference type="OrthoDB" id="3020018at2759"/>
<sequence length="86" mass="9896">MHPLTPCWTTQNLLKKPWLRPWQARAKPWLRAWPWPEIPSGQSPLEPGQSQGFQAKPGPHIATHEWGGWGELLSVAMRDREPPAMR</sequence>
<keyword evidence="3" id="KW-1185">Reference proteome</keyword>
<dbReference type="Proteomes" id="UP000807353">
    <property type="component" value="Unassembled WGS sequence"/>
</dbReference>
<proteinExistence type="predicted"/>
<dbReference type="AlphaFoldDB" id="A0A9P5Y778"/>
<gene>
    <name evidence="2" type="ORF">BDZ94DRAFT_1258876</name>
</gene>
<comment type="caution">
    <text evidence="2">The sequence shown here is derived from an EMBL/GenBank/DDBJ whole genome shotgun (WGS) entry which is preliminary data.</text>
</comment>